<dbReference type="SUPFAM" id="SSF49899">
    <property type="entry name" value="Concanavalin A-like lectins/glucanases"/>
    <property type="match status" value="1"/>
</dbReference>
<reference evidence="6 7" key="1">
    <citation type="submission" date="2021-01" db="EMBL/GenBank/DDBJ databases">
        <title>Belnapia mucosa sp. nov. and Belnapia arida sp. nov., isolated from the Tabernas Desert (Almeria, Spain).</title>
        <authorList>
            <person name="Molina-Menor E."/>
            <person name="Vidal-Verdu A."/>
            <person name="Calonge A."/>
            <person name="Satari L."/>
            <person name="Pereto J."/>
            <person name="Porcar M."/>
        </authorList>
    </citation>
    <scope>NUCLEOTIDE SEQUENCE [LARGE SCALE GENOMIC DNA]</scope>
    <source>
        <strain evidence="6 7">T18</strain>
    </source>
</reference>
<organism evidence="6 7">
    <name type="scientific">Belnapia arida</name>
    <dbReference type="NCBI Taxonomy" id="2804533"/>
    <lineage>
        <taxon>Bacteria</taxon>
        <taxon>Pseudomonadati</taxon>
        <taxon>Pseudomonadota</taxon>
        <taxon>Alphaproteobacteria</taxon>
        <taxon>Acetobacterales</taxon>
        <taxon>Roseomonadaceae</taxon>
        <taxon>Belnapia</taxon>
    </lineage>
</organism>
<dbReference type="InterPro" id="IPR011049">
    <property type="entry name" value="Serralysin-like_metalloprot_C"/>
</dbReference>
<comment type="similarity">
    <text evidence="2">Belongs to the glycosyl hydrolase 16 family.</text>
</comment>
<dbReference type="InterPro" id="IPR013320">
    <property type="entry name" value="ConA-like_dom_sf"/>
</dbReference>
<name>A0ABS1U7T3_9PROT</name>
<keyword evidence="7" id="KW-1185">Reference proteome</keyword>
<dbReference type="InterPro" id="IPR018511">
    <property type="entry name" value="Hemolysin-typ_Ca-bd_CS"/>
</dbReference>
<dbReference type="InterPro" id="IPR000757">
    <property type="entry name" value="Beta-glucanase-like"/>
</dbReference>
<dbReference type="RefSeq" id="WP_202833259.1">
    <property type="nucleotide sequence ID" value="NZ_JAETWB010000010.1"/>
</dbReference>
<dbReference type="PROSITE" id="PS51762">
    <property type="entry name" value="GH16_2"/>
    <property type="match status" value="1"/>
</dbReference>
<accession>A0ABS1U7T3</accession>
<gene>
    <name evidence="6" type="ORF">JMJ56_18520</name>
</gene>
<evidence type="ECO:0000313" key="6">
    <source>
        <dbReference type="EMBL" id="MBL6080019.1"/>
    </source>
</evidence>
<dbReference type="CDD" id="cd00413">
    <property type="entry name" value="Glyco_hydrolase_16"/>
    <property type="match status" value="1"/>
</dbReference>
<evidence type="ECO:0000256" key="2">
    <source>
        <dbReference type="ARBA" id="ARBA00006865"/>
    </source>
</evidence>
<dbReference type="PANTHER" id="PTHR38340">
    <property type="entry name" value="S-LAYER PROTEIN"/>
    <property type="match status" value="1"/>
</dbReference>
<dbReference type="InterPro" id="IPR001343">
    <property type="entry name" value="Hemolysn_Ca-bd"/>
</dbReference>
<dbReference type="Pfam" id="PF00722">
    <property type="entry name" value="Glyco_hydro_16"/>
    <property type="match status" value="1"/>
</dbReference>
<dbReference type="Pfam" id="PF00353">
    <property type="entry name" value="HemolysinCabind"/>
    <property type="match status" value="2"/>
</dbReference>
<dbReference type="PROSITE" id="PS00330">
    <property type="entry name" value="HEMOLYSIN_CALCIUM"/>
    <property type="match status" value="2"/>
</dbReference>
<comment type="caution">
    <text evidence="6">The sequence shown here is derived from an EMBL/GenBank/DDBJ whole genome shotgun (WGS) entry which is preliminary data.</text>
</comment>
<dbReference type="EMBL" id="JAETWB010000010">
    <property type="protein sequence ID" value="MBL6080019.1"/>
    <property type="molecule type" value="Genomic_DNA"/>
</dbReference>
<evidence type="ECO:0000259" key="5">
    <source>
        <dbReference type="PROSITE" id="PS51762"/>
    </source>
</evidence>
<dbReference type="PRINTS" id="PR00313">
    <property type="entry name" value="CABNDNGRPT"/>
</dbReference>
<evidence type="ECO:0000256" key="3">
    <source>
        <dbReference type="ARBA" id="ARBA00022525"/>
    </source>
</evidence>
<feature type="domain" description="GH16" evidence="5">
    <location>
        <begin position="1"/>
        <end position="263"/>
    </location>
</feature>
<comment type="subcellular location">
    <subcellularLocation>
        <location evidence="1">Secreted</location>
    </subcellularLocation>
</comment>
<evidence type="ECO:0000256" key="4">
    <source>
        <dbReference type="SAM" id="MobiDB-lite"/>
    </source>
</evidence>
<dbReference type="PANTHER" id="PTHR38340:SF1">
    <property type="entry name" value="S-LAYER PROTEIN"/>
    <property type="match status" value="1"/>
</dbReference>
<evidence type="ECO:0000256" key="1">
    <source>
        <dbReference type="ARBA" id="ARBA00004613"/>
    </source>
</evidence>
<proteinExistence type="inferred from homology"/>
<feature type="region of interest" description="Disordered" evidence="4">
    <location>
        <begin position="322"/>
        <end position="352"/>
    </location>
</feature>
<evidence type="ECO:0000313" key="7">
    <source>
        <dbReference type="Proteomes" id="UP000660885"/>
    </source>
</evidence>
<protein>
    <submittedName>
        <fullName evidence="6">Family 16 glycosylhydrolase</fullName>
    </submittedName>
</protein>
<dbReference type="InterPro" id="IPR050557">
    <property type="entry name" value="RTX_toxin/Mannuronan_C5-epim"/>
</dbReference>
<dbReference type="Gene3D" id="2.60.120.200">
    <property type="match status" value="1"/>
</dbReference>
<dbReference type="Proteomes" id="UP000660885">
    <property type="component" value="Unassembled WGS sequence"/>
</dbReference>
<feature type="region of interest" description="Disordered" evidence="4">
    <location>
        <begin position="285"/>
        <end position="306"/>
    </location>
</feature>
<dbReference type="SUPFAM" id="SSF51120">
    <property type="entry name" value="beta-Roll"/>
    <property type="match status" value="2"/>
</dbReference>
<sequence length="446" mass="47549">MQQISSTRSIFRDDFNTDGSLSAADWSFPTGDPSFLGNTQIRASLPVAQGGNAILRLDTHNPTGRPDQPTYFGTAGFTKEAFGFDTSNSPNGIAFEARARLGPNDADGRPANPSGLIAGIFPFVALPNGRHDEIDVEWIPKRSQDPSDPNLIQTNVYQDDPYDDGVFQIDPVPDSGNLSEFHVYRIEWLPNQVRWLVDGTLIRTETGVVPTQPMQLWMNIWGPPSSWSQVSDYGNLPPVSQATQNQTRLLEVDYVSVEALSAFVGTGSSDRLVGTSLNDHVRGLSGSDRILGRDGNDSLDGGYGDDRLLGGGGADRLLGQQGADTLRGGNGDDHLDGGSGADQVIGGRGADTLTGGRDHDHDLLTGSAGADRFVFGGAIGRDVVTDFTPGEDRIDLTATNIHSFASLASVARQAGPDLLLRVAPGEVIVLRDVQLDALSGCDFLFA</sequence>
<keyword evidence="3" id="KW-0964">Secreted</keyword>
<dbReference type="Gene3D" id="2.150.10.10">
    <property type="entry name" value="Serralysin-like metalloprotease, C-terminal"/>
    <property type="match status" value="1"/>
</dbReference>